<dbReference type="SUPFAM" id="SSF52113">
    <property type="entry name" value="BRCT domain"/>
    <property type="match status" value="2"/>
</dbReference>
<dbReference type="PROSITE" id="PS50172">
    <property type="entry name" value="BRCT"/>
    <property type="match status" value="2"/>
</dbReference>
<dbReference type="Proteomes" id="UP000326062">
    <property type="component" value="Chromosome 3"/>
</dbReference>
<keyword evidence="3 7" id="KW-0863">Zinc-finger</keyword>
<dbReference type="Pfam" id="PF14835">
    <property type="entry name" value="zf-RING_6"/>
    <property type="match status" value="1"/>
</dbReference>
<dbReference type="InterPro" id="IPR039503">
    <property type="entry name" value="BARD1_Znf-RING"/>
</dbReference>
<dbReference type="InterPro" id="IPR001841">
    <property type="entry name" value="Znf_RING"/>
</dbReference>
<dbReference type="PRINTS" id="PR01415">
    <property type="entry name" value="ANKYRIN"/>
</dbReference>
<name>A0A5J5MJF2_MUNRE</name>
<evidence type="ECO:0000256" key="3">
    <source>
        <dbReference type="ARBA" id="ARBA00022771"/>
    </source>
</evidence>
<reference evidence="11 12" key="1">
    <citation type="submission" date="2019-06" db="EMBL/GenBank/DDBJ databases">
        <title>Discovery of a novel chromosome fission-fusion reversal in muntjac.</title>
        <authorList>
            <person name="Mudd A.B."/>
            <person name="Bredeson J.V."/>
            <person name="Baum R."/>
            <person name="Hockemeyer D."/>
            <person name="Rokhsar D.S."/>
        </authorList>
    </citation>
    <scope>NUCLEOTIDE SEQUENCE [LARGE SCALE GENOMIC DNA]</scope>
    <source>
        <strain evidence="11">UCam_UCB_Mr</strain>
        <tissue evidence="11">Fibroblast cell line</tissue>
    </source>
</reference>
<dbReference type="InterPro" id="IPR036420">
    <property type="entry name" value="BRCT_dom_sf"/>
</dbReference>
<evidence type="ECO:0008006" key="13">
    <source>
        <dbReference type="Google" id="ProtNLM"/>
    </source>
</evidence>
<evidence type="ECO:0000313" key="11">
    <source>
        <dbReference type="EMBL" id="KAB0380363.1"/>
    </source>
</evidence>
<dbReference type="GO" id="GO:0031436">
    <property type="term" value="C:BRCA1-BARD1 complex"/>
    <property type="evidence" value="ECO:0007669"/>
    <property type="project" value="TreeGrafter"/>
</dbReference>
<dbReference type="CDD" id="cd17720">
    <property type="entry name" value="BRCT_Bard1_rpt2"/>
    <property type="match status" value="1"/>
</dbReference>
<dbReference type="SMART" id="SM00292">
    <property type="entry name" value="BRCT"/>
    <property type="match status" value="2"/>
</dbReference>
<dbReference type="GO" id="GO:0085020">
    <property type="term" value="P:protein K6-linked ubiquitination"/>
    <property type="evidence" value="ECO:0007669"/>
    <property type="project" value="TreeGrafter"/>
</dbReference>
<feature type="repeat" description="ANK" evidence="6">
    <location>
        <begin position="426"/>
        <end position="458"/>
    </location>
</feature>
<dbReference type="Gene3D" id="3.40.50.10190">
    <property type="entry name" value="BRCT domain"/>
    <property type="match status" value="2"/>
</dbReference>
<keyword evidence="4" id="KW-0862">Zinc</keyword>
<evidence type="ECO:0000313" key="12">
    <source>
        <dbReference type="Proteomes" id="UP000326062"/>
    </source>
</evidence>
<sequence>MQGNRQPSVRSGNQPHPAPAMKPAGSGAWAHSRAALDRLEKLLRCSRCTNILREPVCLGGCEHIFCSNCVSDCIGSGCPVCYTPAWIQDVKINRQLDSMIQLCSKLRNLLHGTGFPDLKEETSRKSFFNDAQNKKNSIKMWFSPRSKKVRYTVSKLSVQTQPSVKNDENAQQTSMYEFVSVTPPVEVSERPKKPSTKSRKKQKKKTLAEVNQKWNLEAEKKDGDLDSKKESKEKLVSFCSQPSVIANVQINGEIDLLASGSITESECFGDLAEVSFPLAEHIESPEIESKNEVVTPEKTVSANYLPSKKSLPSGRNGKRGHHNRVSSPVSKRCRSNSQNTGGNSAKQTVLSENMPSPGCSSPPSDKLKVGDTSRRKSITVLDESISLSPGTPPSSLNSPSYRRMMCSPSASKLWPTSLTAVKRNHRGETLLHVASIKGDIPSVEYLLQSGSDPNVKDHAGWTPLHEACNHGHLKVVELLLQHKALVNITGYENDSPLHDAVKNGHVDIVKLLLAYGASREAVNTGQRRDGPLALIGSGLSSEQQKMLSELAAILKAKKCAEFDSTVTHVIVPGDTVQSTLKYMLGILSGCWILKFEWVKACLQSKGYEQEEKYEIPEGPQKSRLNREQLLPKLFDGCYFYFGGTFKHHPKDNLIKLVAAGGGQILIRKPKPDSDVTQTINTVAYHAKPDSDQRFCTQYIIYEDLSNHRPERVRQGKVWVASSSWFIDCVMSFELLPLDS</sequence>
<dbReference type="CDD" id="cd17734">
    <property type="entry name" value="BRCT_Bard1_rpt1"/>
    <property type="match status" value="1"/>
</dbReference>
<comment type="caution">
    <text evidence="11">The sequence shown here is derived from an EMBL/GenBank/DDBJ whole genome shotgun (WGS) entry which is preliminary data.</text>
</comment>
<dbReference type="FunFam" id="3.40.50.10190:FF:000013">
    <property type="entry name" value="BRCA1 associated RING domain 1"/>
    <property type="match status" value="1"/>
</dbReference>
<evidence type="ECO:0000259" key="10">
    <source>
        <dbReference type="PROSITE" id="PS50172"/>
    </source>
</evidence>
<evidence type="ECO:0000256" key="5">
    <source>
        <dbReference type="ARBA" id="ARBA00023043"/>
    </source>
</evidence>
<dbReference type="Gene3D" id="1.25.40.20">
    <property type="entry name" value="Ankyrin repeat-containing domain"/>
    <property type="match status" value="1"/>
</dbReference>
<feature type="region of interest" description="Disordered" evidence="8">
    <location>
        <begin position="1"/>
        <end position="26"/>
    </location>
</feature>
<dbReference type="InterPro" id="IPR001357">
    <property type="entry name" value="BRCT_dom"/>
</dbReference>
<feature type="domain" description="RING-type" evidence="9">
    <location>
        <begin position="45"/>
        <end position="81"/>
    </location>
</feature>
<dbReference type="GO" id="GO:0070531">
    <property type="term" value="C:BRCA1-A complex"/>
    <property type="evidence" value="ECO:0007669"/>
    <property type="project" value="TreeGrafter"/>
</dbReference>
<evidence type="ECO:0000256" key="6">
    <source>
        <dbReference type="PROSITE-ProRule" id="PRU00023"/>
    </source>
</evidence>
<feature type="compositionally biased region" description="Polar residues" evidence="8">
    <location>
        <begin position="325"/>
        <end position="363"/>
    </location>
</feature>
<evidence type="ECO:0000256" key="7">
    <source>
        <dbReference type="PROSITE-ProRule" id="PRU00175"/>
    </source>
</evidence>
<keyword evidence="1" id="KW-0479">Metal-binding</keyword>
<feature type="domain" description="BRCT" evidence="10">
    <location>
        <begin position="532"/>
        <end position="615"/>
    </location>
</feature>
<gene>
    <name evidence="11" type="ORF">FD755_008147</name>
</gene>
<dbReference type="InterPro" id="IPR013083">
    <property type="entry name" value="Znf_RING/FYVE/PHD"/>
</dbReference>
<evidence type="ECO:0000256" key="8">
    <source>
        <dbReference type="SAM" id="MobiDB-lite"/>
    </source>
</evidence>
<proteinExistence type="predicted"/>
<dbReference type="AlphaFoldDB" id="A0A5J5MJF2"/>
<dbReference type="Gene3D" id="3.30.40.10">
    <property type="entry name" value="Zinc/RING finger domain, C3HC4 (zinc finger)"/>
    <property type="match status" value="1"/>
</dbReference>
<dbReference type="PROSITE" id="PS00518">
    <property type="entry name" value="ZF_RING_1"/>
    <property type="match status" value="1"/>
</dbReference>
<dbReference type="PANTHER" id="PTHR24171:SF8">
    <property type="entry name" value="BRCA1-ASSOCIATED RING DOMAIN PROTEIN 1"/>
    <property type="match status" value="1"/>
</dbReference>
<accession>A0A5J5MJF2</accession>
<dbReference type="SUPFAM" id="SSF48403">
    <property type="entry name" value="Ankyrin repeat"/>
    <property type="match status" value="1"/>
</dbReference>
<feature type="domain" description="BRCT" evidence="10">
    <location>
        <begin position="629"/>
        <end position="739"/>
    </location>
</feature>
<feature type="compositionally biased region" description="Polar residues" evidence="8">
    <location>
        <begin position="1"/>
        <end position="14"/>
    </location>
</feature>
<dbReference type="Pfam" id="PF12796">
    <property type="entry name" value="Ank_2"/>
    <property type="match status" value="1"/>
</dbReference>
<dbReference type="GO" id="GO:0008270">
    <property type="term" value="F:zinc ion binding"/>
    <property type="evidence" value="ECO:0007669"/>
    <property type="project" value="UniProtKB-KW"/>
</dbReference>
<dbReference type="InterPro" id="IPR036770">
    <property type="entry name" value="Ankyrin_rpt-contain_sf"/>
</dbReference>
<dbReference type="PROSITE" id="PS50297">
    <property type="entry name" value="ANK_REP_REGION"/>
    <property type="match status" value="3"/>
</dbReference>
<dbReference type="EMBL" id="VCEB01000003">
    <property type="protein sequence ID" value="KAB0380363.1"/>
    <property type="molecule type" value="Genomic_DNA"/>
</dbReference>
<evidence type="ECO:0000256" key="1">
    <source>
        <dbReference type="ARBA" id="ARBA00022723"/>
    </source>
</evidence>
<dbReference type="GO" id="GO:0004842">
    <property type="term" value="F:ubiquitin-protein transferase activity"/>
    <property type="evidence" value="ECO:0007669"/>
    <property type="project" value="TreeGrafter"/>
</dbReference>
<feature type="repeat" description="ANK" evidence="6">
    <location>
        <begin position="459"/>
        <end position="491"/>
    </location>
</feature>
<evidence type="ECO:0000259" key="9">
    <source>
        <dbReference type="PROSITE" id="PS50089"/>
    </source>
</evidence>
<evidence type="ECO:0000256" key="4">
    <source>
        <dbReference type="ARBA" id="ARBA00022833"/>
    </source>
</evidence>
<keyword evidence="12" id="KW-1185">Reference proteome</keyword>
<protein>
    <recommendedName>
        <fullName evidence="13">RING-type E3 ubiquitin transferase BRCA1</fullName>
    </recommendedName>
</protein>
<dbReference type="Pfam" id="PF16589">
    <property type="entry name" value="BRCT_2"/>
    <property type="match status" value="1"/>
</dbReference>
<dbReference type="InterPro" id="IPR017907">
    <property type="entry name" value="Znf_RING_CS"/>
</dbReference>
<dbReference type="FunFam" id="3.40.50.10190:FF:000019">
    <property type="entry name" value="BRCA1 associated RING domain 1"/>
    <property type="match status" value="1"/>
</dbReference>
<dbReference type="FunFam" id="3.30.40.10:FF:000349">
    <property type="entry name" value="BRCA1 associated RING domain 1"/>
    <property type="match status" value="1"/>
</dbReference>
<feature type="compositionally biased region" description="Basic residues" evidence="8">
    <location>
        <begin position="193"/>
        <end position="205"/>
    </location>
</feature>
<evidence type="ECO:0000256" key="2">
    <source>
        <dbReference type="ARBA" id="ARBA00022737"/>
    </source>
</evidence>
<dbReference type="PANTHER" id="PTHR24171">
    <property type="entry name" value="ANKYRIN REPEAT DOMAIN-CONTAINING PROTEIN 39-RELATED"/>
    <property type="match status" value="1"/>
</dbReference>
<keyword evidence="5 6" id="KW-0040">ANK repeat</keyword>
<dbReference type="InterPro" id="IPR002110">
    <property type="entry name" value="Ankyrin_rpt"/>
</dbReference>
<dbReference type="PROSITE" id="PS50088">
    <property type="entry name" value="ANK_REPEAT"/>
    <property type="match status" value="3"/>
</dbReference>
<dbReference type="PROSITE" id="PS50089">
    <property type="entry name" value="ZF_RING_2"/>
    <property type="match status" value="1"/>
</dbReference>
<dbReference type="SMART" id="SM00248">
    <property type="entry name" value="ANK"/>
    <property type="match status" value="3"/>
</dbReference>
<organism evidence="11 12">
    <name type="scientific">Muntiacus reevesi</name>
    <name type="common">Reeves' muntjac</name>
    <name type="synonym">Cervus reevesi</name>
    <dbReference type="NCBI Taxonomy" id="9886"/>
    <lineage>
        <taxon>Eukaryota</taxon>
        <taxon>Metazoa</taxon>
        <taxon>Chordata</taxon>
        <taxon>Craniata</taxon>
        <taxon>Vertebrata</taxon>
        <taxon>Euteleostomi</taxon>
        <taxon>Mammalia</taxon>
        <taxon>Eutheria</taxon>
        <taxon>Laurasiatheria</taxon>
        <taxon>Artiodactyla</taxon>
        <taxon>Ruminantia</taxon>
        <taxon>Pecora</taxon>
        <taxon>Cervidae</taxon>
        <taxon>Muntiacinae</taxon>
        <taxon>Muntiacus</taxon>
    </lineage>
</organism>
<keyword evidence="2" id="KW-0677">Repeat</keyword>
<feature type="repeat" description="ANK" evidence="6">
    <location>
        <begin position="492"/>
        <end position="524"/>
    </location>
</feature>
<feature type="region of interest" description="Disordered" evidence="8">
    <location>
        <begin position="183"/>
        <end position="214"/>
    </location>
</feature>
<dbReference type="SUPFAM" id="SSF57850">
    <property type="entry name" value="RING/U-box"/>
    <property type="match status" value="1"/>
</dbReference>
<dbReference type="Pfam" id="PF00533">
    <property type="entry name" value="BRCT"/>
    <property type="match status" value="1"/>
</dbReference>
<feature type="region of interest" description="Disordered" evidence="8">
    <location>
        <begin position="287"/>
        <end position="372"/>
    </location>
</feature>
<dbReference type="CDD" id="cd16496">
    <property type="entry name" value="RING-HC_BARD1"/>
    <property type="match status" value="1"/>
</dbReference>